<gene>
    <name evidence="2" type="ORF">NDU88_006144</name>
</gene>
<protein>
    <submittedName>
        <fullName evidence="2">Uncharacterized protein</fullName>
    </submittedName>
</protein>
<proteinExistence type="predicted"/>
<dbReference type="AlphaFoldDB" id="A0AAV7PK88"/>
<comment type="caution">
    <text evidence="2">The sequence shown here is derived from an EMBL/GenBank/DDBJ whole genome shotgun (WGS) entry which is preliminary data.</text>
</comment>
<reference evidence="2" key="1">
    <citation type="journal article" date="2022" name="bioRxiv">
        <title>Sequencing and chromosome-scale assembly of the giantPleurodeles waltlgenome.</title>
        <authorList>
            <person name="Brown T."/>
            <person name="Elewa A."/>
            <person name="Iarovenko S."/>
            <person name="Subramanian E."/>
            <person name="Araus A.J."/>
            <person name="Petzold A."/>
            <person name="Susuki M."/>
            <person name="Suzuki K.-i.T."/>
            <person name="Hayashi T."/>
            <person name="Toyoda A."/>
            <person name="Oliveira C."/>
            <person name="Osipova E."/>
            <person name="Leigh N.D."/>
            <person name="Simon A."/>
            <person name="Yun M.H."/>
        </authorList>
    </citation>
    <scope>NUCLEOTIDE SEQUENCE</scope>
    <source>
        <strain evidence="2">20211129_DDA</strain>
        <tissue evidence="2">Liver</tissue>
    </source>
</reference>
<evidence type="ECO:0000313" key="2">
    <source>
        <dbReference type="EMBL" id="KAJ1127751.1"/>
    </source>
</evidence>
<feature type="compositionally biased region" description="Basic and acidic residues" evidence="1">
    <location>
        <begin position="61"/>
        <end position="106"/>
    </location>
</feature>
<organism evidence="2 3">
    <name type="scientific">Pleurodeles waltl</name>
    <name type="common">Iberian ribbed newt</name>
    <dbReference type="NCBI Taxonomy" id="8319"/>
    <lineage>
        <taxon>Eukaryota</taxon>
        <taxon>Metazoa</taxon>
        <taxon>Chordata</taxon>
        <taxon>Craniata</taxon>
        <taxon>Vertebrata</taxon>
        <taxon>Euteleostomi</taxon>
        <taxon>Amphibia</taxon>
        <taxon>Batrachia</taxon>
        <taxon>Caudata</taxon>
        <taxon>Salamandroidea</taxon>
        <taxon>Salamandridae</taxon>
        <taxon>Pleurodelinae</taxon>
        <taxon>Pleurodeles</taxon>
    </lineage>
</organism>
<evidence type="ECO:0000256" key="1">
    <source>
        <dbReference type="SAM" id="MobiDB-lite"/>
    </source>
</evidence>
<evidence type="ECO:0000313" key="3">
    <source>
        <dbReference type="Proteomes" id="UP001066276"/>
    </source>
</evidence>
<dbReference type="Proteomes" id="UP001066276">
    <property type="component" value="Chromosome 7"/>
</dbReference>
<feature type="region of interest" description="Disordered" evidence="1">
    <location>
        <begin position="1"/>
        <end position="26"/>
    </location>
</feature>
<keyword evidence="3" id="KW-1185">Reference proteome</keyword>
<name>A0AAV7PK88_PLEWA</name>
<dbReference type="EMBL" id="JANPWB010000011">
    <property type="protein sequence ID" value="KAJ1127751.1"/>
    <property type="molecule type" value="Genomic_DNA"/>
</dbReference>
<feature type="region of interest" description="Disordered" evidence="1">
    <location>
        <begin position="59"/>
        <end position="111"/>
    </location>
</feature>
<sequence length="139" mass="15934">MIQESEKRTGRTPGAPSGTEKLTQKYSAQLQAIEIGQTQKQEGFLNPKRTHQREACFLPEEMTHTERSARRAEPRRRRQEEDDAVQRGRPTLEKNRREVQEARRSEQTGLALGRAWPSQIQSKLTMGTGNNGHVGFNMY</sequence>
<accession>A0AAV7PK88</accession>